<proteinExistence type="inferred from homology"/>
<feature type="chain" id="PRO_5003103959" description="N-acyl-aliphatic-L-amino acid amidohydrolase" evidence="11">
    <location>
        <begin position="24"/>
        <end position="738"/>
    </location>
</feature>
<name>D7MEX1_ARALL</name>
<comment type="subcellular location">
    <subcellularLocation>
        <location evidence="1">Cytoplasm</location>
    </subcellularLocation>
</comment>
<dbReference type="SUPFAM" id="SSF55031">
    <property type="entry name" value="Bacterial exopeptidase dimerisation domain"/>
    <property type="match status" value="1"/>
</dbReference>
<feature type="binding site" evidence="10">
    <location>
        <position position="395"/>
    </location>
    <ligand>
        <name>Zn(2+)</name>
        <dbReference type="ChEBI" id="CHEBI:29105"/>
        <label>2</label>
    </ligand>
</feature>
<feature type="active site" description="Proton acceptor" evidence="9">
    <location>
        <position position="162"/>
    </location>
</feature>
<evidence type="ECO:0000256" key="3">
    <source>
        <dbReference type="ARBA" id="ARBA00011913"/>
    </source>
</evidence>
<dbReference type="Gene3D" id="1.10.150.900">
    <property type="match status" value="1"/>
</dbReference>
<dbReference type="GO" id="GO:0006520">
    <property type="term" value="P:amino acid metabolic process"/>
    <property type="evidence" value="ECO:0007669"/>
    <property type="project" value="InterPro"/>
</dbReference>
<dbReference type="EMBL" id="GL348719">
    <property type="protein sequence ID" value="EFH43046.1"/>
    <property type="molecule type" value="Genomic_DNA"/>
</dbReference>
<dbReference type="Pfam" id="PF01546">
    <property type="entry name" value="Peptidase_M20"/>
    <property type="match status" value="1"/>
</dbReference>
<dbReference type="HOGENOM" id="CLU_376158_0_0_1"/>
<dbReference type="FunFam" id="3.30.70.360:FF:000009">
    <property type="entry name" value="aminoacylase-1 isoform X1"/>
    <property type="match status" value="1"/>
</dbReference>
<dbReference type="STRING" id="81972.D7MEX1"/>
<evidence type="ECO:0000259" key="12">
    <source>
        <dbReference type="Pfam" id="PF07687"/>
    </source>
</evidence>
<dbReference type="Gene3D" id="3.40.630.10">
    <property type="entry name" value="Zn peptidases"/>
    <property type="match status" value="1"/>
</dbReference>
<dbReference type="Proteomes" id="UP000008694">
    <property type="component" value="Unassembled WGS sequence"/>
</dbReference>
<keyword evidence="11" id="KW-0732">Signal</keyword>
<dbReference type="EC" id="3.5.1.14" evidence="3"/>
<keyword evidence="7 10" id="KW-0862">Zinc</keyword>
<reference evidence="14" key="1">
    <citation type="journal article" date="2011" name="Nat. Genet.">
        <title>The Arabidopsis lyrata genome sequence and the basis of rapid genome size change.</title>
        <authorList>
            <person name="Hu T.T."/>
            <person name="Pattyn P."/>
            <person name="Bakker E.G."/>
            <person name="Cao J."/>
            <person name="Cheng J.-F."/>
            <person name="Clark R.M."/>
            <person name="Fahlgren N."/>
            <person name="Fawcett J.A."/>
            <person name="Grimwood J."/>
            <person name="Gundlach H."/>
            <person name="Haberer G."/>
            <person name="Hollister J.D."/>
            <person name="Ossowski S."/>
            <person name="Ottilar R.P."/>
            <person name="Salamov A.A."/>
            <person name="Schneeberger K."/>
            <person name="Spannagl M."/>
            <person name="Wang X."/>
            <person name="Yang L."/>
            <person name="Nasrallah M.E."/>
            <person name="Bergelson J."/>
            <person name="Carrington J.C."/>
            <person name="Gaut B.S."/>
            <person name="Schmutz J."/>
            <person name="Mayer K.F.X."/>
            <person name="Van de Peer Y."/>
            <person name="Grigoriev I.V."/>
            <person name="Nordborg M."/>
            <person name="Weigel D."/>
            <person name="Guo Y.-L."/>
        </authorList>
    </citation>
    <scope>NUCLEOTIDE SEQUENCE [LARGE SCALE GENOMIC DNA]</scope>
    <source>
        <strain evidence="14">cv. MN47</strain>
    </source>
</reference>
<feature type="binding site" evidence="10">
    <location>
        <position position="95"/>
    </location>
    <ligand>
        <name>Zn(2+)</name>
        <dbReference type="ChEBI" id="CHEBI:29105"/>
        <label>1</label>
    </ligand>
</feature>
<dbReference type="Gene3D" id="3.30.70.360">
    <property type="match status" value="1"/>
</dbReference>
<dbReference type="Pfam" id="PF07687">
    <property type="entry name" value="M20_dimer"/>
    <property type="match status" value="1"/>
</dbReference>
<feature type="binding site" evidence="10">
    <location>
        <position position="163"/>
    </location>
    <ligand>
        <name>Zn(2+)</name>
        <dbReference type="ChEBI" id="CHEBI:29105"/>
        <label>2</label>
    </ligand>
</feature>
<sequence>MSLRLLLLLVVVLQLCLLSAVAGDDAIISRFQEYLRINTVQPNPDYYKAVDFINSQAKPLSLESQTIELVKGKPLLLLKWVGSDPTLPAFLLNSHTDVVPFEDSKWTHHPLQAHIDHHGHIYARGSQDMKCVGLQYLEAIRKLQASGFQPLRSVYLSFVPDEEIGGHDGAVKFVESQFFKSLNIAIVLDEGLPSPTESYRVFYGERSPWWLVIKAKGPPGHGAKLYDNSAMENLLKSIESIRRFRASQFDLLKAGGIGEGDVVSVNMAFLKAGTPSPTGFVMNLQPSEAEAGFDIRVPPNVDAEALERRLVEEWAPAARNMSFEFKQKLTGKQFLTAADDSNPWWGLLENAVKEAGGRTSKPEIFPASTDARYFRKAGVPAFGFSPISNTPSLLHDHNEYLGKAEYLKGIDVTTISPLSCSAEISSEIALAQSQPAPDFNPWSEFAQNVSGEWDGFGADFTCEGQPLELPESVVPEAFREWEVKVFDWQTQCPTLAQPHSLSFLYKSIKLLPTVGCEADAATRYSIDQRIIGGSKSSALAFSYSVTGSYVAVWPLRNNQLEVEHCLINPNDKESRVRIFQVVSLAETNMSLQSVKVFCEQWYGPFRDGDQLGGCAIRSSGFASTPTTAASVVTGSWRVLLATTSFHASDFVSWPPFLSGCIQQVTGEKVIEIVREEKDLLLLPQEMWCSLQEGKDRERVFSVGWVFEPGQAITSSCVFSSDSKLKEVTVARETALSGV</sequence>
<keyword evidence="14" id="KW-1185">Reference proteome</keyword>
<evidence type="ECO:0000256" key="10">
    <source>
        <dbReference type="PIRSR" id="PIRSR610159-2"/>
    </source>
</evidence>
<comment type="similarity">
    <text evidence="2">Belongs to the peptidase M20A family.</text>
</comment>
<evidence type="ECO:0000313" key="14">
    <source>
        <dbReference type="Proteomes" id="UP000008694"/>
    </source>
</evidence>
<dbReference type="eggNOG" id="KOG2275">
    <property type="taxonomic scope" value="Eukaryota"/>
</dbReference>
<feature type="binding site" evidence="10">
    <location>
        <position position="190"/>
    </location>
    <ligand>
        <name>Zn(2+)</name>
        <dbReference type="ChEBI" id="CHEBI:29105"/>
        <label>1</label>
    </ligand>
</feature>
<evidence type="ECO:0000256" key="5">
    <source>
        <dbReference type="ARBA" id="ARBA00022723"/>
    </source>
</evidence>
<protein>
    <recommendedName>
        <fullName evidence="3">N-acyl-aliphatic-L-amino acid amidohydrolase</fullName>
        <ecNumber evidence="3">3.5.1.14</ecNumber>
    </recommendedName>
    <alternativeName>
        <fullName evidence="8">N-acyl-L-amino-acid amidohydrolase</fullName>
    </alternativeName>
</protein>
<evidence type="ECO:0000256" key="11">
    <source>
        <dbReference type="SAM" id="SignalP"/>
    </source>
</evidence>
<dbReference type="PANTHER" id="PTHR45892:SF1">
    <property type="entry name" value="AMINOACYLASE-1"/>
    <property type="match status" value="1"/>
</dbReference>
<dbReference type="FunFam" id="3.40.630.10:FF:000019">
    <property type="entry name" value="Aminoacylase 1"/>
    <property type="match status" value="1"/>
</dbReference>
<evidence type="ECO:0000256" key="6">
    <source>
        <dbReference type="ARBA" id="ARBA00022801"/>
    </source>
</evidence>
<evidence type="ECO:0000313" key="13">
    <source>
        <dbReference type="EMBL" id="EFH43046.1"/>
    </source>
</evidence>
<evidence type="ECO:0000256" key="7">
    <source>
        <dbReference type="ARBA" id="ARBA00022833"/>
    </source>
</evidence>
<feature type="domain" description="Peptidase M20 dimerisation" evidence="12">
    <location>
        <begin position="203"/>
        <end position="314"/>
    </location>
</feature>
<organism evidence="14">
    <name type="scientific">Arabidopsis lyrata subsp. lyrata</name>
    <name type="common">Lyre-leaved rock-cress</name>
    <dbReference type="NCBI Taxonomy" id="81972"/>
    <lineage>
        <taxon>Eukaryota</taxon>
        <taxon>Viridiplantae</taxon>
        <taxon>Streptophyta</taxon>
        <taxon>Embryophyta</taxon>
        <taxon>Tracheophyta</taxon>
        <taxon>Spermatophyta</taxon>
        <taxon>Magnoliopsida</taxon>
        <taxon>eudicotyledons</taxon>
        <taxon>Gunneridae</taxon>
        <taxon>Pentapetalae</taxon>
        <taxon>rosids</taxon>
        <taxon>malvids</taxon>
        <taxon>Brassicales</taxon>
        <taxon>Brassicaceae</taxon>
        <taxon>Camelineae</taxon>
        <taxon>Arabidopsis</taxon>
    </lineage>
</organism>
<dbReference type="InterPro" id="IPR011650">
    <property type="entry name" value="Peptidase_M20_dimer"/>
</dbReference>
<dbReference type="InterPro" id="IPR036264">
    <property type="entry name" value="Bact_exopeptidase_dim_dom"/>
</dbReference>
<comment type="cofactor">
    <cofactor evidence="10">
        <name>Zn(2+)</name>
        <dbReference type="ChEBI" id="CHEBI:29105"/>
    </cofactor>
    <text evidence="10">Binds 2 Zn(2+) ions per subunit.</text>
</comment>
<dbReference type="GO" id="GO:0005737">
    <property type="term" value="C:cytoplasm"/>
    <property type="evidence" value="ECO:0007669"/>
    <property type="project" value="UniProtKB-SubCell"/>
</dbReference>
<evidence type="ECO:0000256" key="9">
    <source>
        <dbReference type="PIRSR" id="PIRSR610159-1"/>
    </source>
</evidence>
<evidence type="ECO:0000256" key="2">
    <source>
        <dbReference type="ARBA" id="ARBA00006247"/>
    </source>
</evidence>
<keyword evidence="4" id="KW-0963">Cytoplasm</keyword>
<dbReference type="Gramene" id="fgenesh1_pm.C_scaffold_7000011">
    <property type="protein sequence ID" value="fgenesh1_pm.C_scaffold_7000011"/>
    <property type="gene ID" value="fgenesh1_pm.C_scaffold_7000011"/>
</dbReference>
<dbReference type="SUPFAM" id="SSF53187">
    <property type="entry name" value="Zn-dependent exopeptidases"/>
    <property type="match status" value="1"/>
</dbReference>
<dbReference type="PANTHER" id="PTHR45892">
    <property type="entry name" value="AMINOACYLASE-1"/>
    <property type="match status" value="1"/>
</dbReference>
<dbReference type="PROSITE" id="PS00759">
    <property type="entry name" value="ARGE_DAPE_CPG2_2"/>
    <property type="match status" value="1"/>
</dbReference>
<dbReference type="InterPro" id="IPR052083">
    <property type="entry name" value="Aminoacylase-1_M20A"/>
</dbReference>
<dbReference type="GO" id="GO:0004046">
    <property type="term" value="F:aminoacylase activity"/>
    <property type="evidence" value="ECO:0007669"/>
    <property type="project" value="UniProtKB-EC"/>
</dbReference>
<dbReference type="CDD" id="cd05646">
    <property type="entry name" value="M20_AcylaseI_like"/>
    <property type="match status" value="1"/>
</dbReference>
<feature type="binding site" evidence="10">
    <location>
        <position position="128"/>
    </location>
    <ligand>
        <name>Zn(2+)</name>
        <dbReference type="ChEBI" id="CHEBI:29105"/>
        <label>2</label>
    </ligand>
</feature>
<evidence type="ECO:0000256" key="1">
    <source>
        <dbReference type="ARBA" id="ARBA00004496"/>
    </source>
</evidence>
<accession>D7MEX1</accession>
<dbReference type="GO" id="GO:0046872">
    <property type="term" value="F:metal ion binding"/>
    <property type="evidence" value="ECO:0007669"/>
    <property type="project" value="UniProtKB-KW"/>
</dbReference>
<evidence type="ECO:0000256" key="8">
    <source>
        <dbReference type="ARBA" id="ARBA00029656"/>
    </source>
</evidence>
<keyword evidence="6" id="KW-0378">Hydrolase</keyword>
<gene>
    <name evidence="13" type="ORF">ARALYDRAFT_327784</name>
</gene>
<feature type="signal peptide" evidence="11">
    <location>
        <begin position="1"/>
        <end position="23"/>
    </location>
</feature>
<feature type="binding site" evidence="10">
    <location>
        <position position="128"/>
    </location>
    <ligand>
        <name>Zn(2+)</name>
        <dbReference type="ChEBI" id="CHEBI:29105"/>
        <label>1</label>
    </ligand>
</feature>
<dbReference type="InterPro" id="IPR001261">
    <property type="entry name" value="ArgE/DapE_CS"/>
</dbReference>
<dbReference type="InterPro" id="IPR010159">
    <property type="entry name" value="N-acyl_aa_amidohydrolase"/>
</dbReference>
<evidence type="ECO:0000256" key="4">
    <source>
        <dbReference type="ARBA" id="ARBA00022490"/>
    </source>
</evidence>
<keyword evidence="5 10" id="KW-0479">Metal-binding</keyword>
<dbReference type="AlphaFoldDB" id="D7MEX1"/>
<feature type="active site" evidence="9">
    <location>
        <position position="97"/>
    </location>
</feature>
<dbReference type="InterPro" id="IPR002933">
    <property type="entry name" value="Peptidase_M20"/>
</dbReference>
<dbReference type="NCBIfam" id="TIGR01880">
    <property type="entry name" value="Ac-peptdase-euk"/>
    <property type="match status" value="1"/>
</dbReference>